<feature type="transmembrane region" description="Helical" evidence="1">
    <location>
        <begin position="80"/>
        <end position="101"/>
    </location>
</feature>
<dbReference type="VEuPathDB" id="FungiDB:SPRG_07852"/>
<dbReference type="Proteomes" id="UP000030745">
    <property type="component" value="Unassembled WGS sequence"/>
</dbReference>
<accession>A0A067C8Q7</accession>
<evidence type="ECO:0000313" key="3">
    <source>
        <dbReference type="EMBL" id="KDO27144.1"/>
    </source>
</evidence>
<dbReference type="RefSeq" id="XP_012202234.1">
    <property type="nucleotide sequence ID" value="XM_012346844.1"/>
</dbReference>
<dbReference type="KEGG" id="spar:SPRG_07852"/>
<dbReference type="Pfam" id="PF04892">
    <property type="entry name" value="VanZ"/>
    <property type="match status" value="1"/>
</dbReference>
<keyword evidence="1" id="KW-0812">Transmembrane</keyword>
<keyword evidence="4" id="KW-1185">Reference proteome</keyword>
<feature type="transmembrane region" description="Helical" evidence="1">
    <location>
        <begin position="50"/>
        <end position="68"/>
    </location>
</feature>
<protein>
    <recommendedName>
        <fullName evidence="2">VanZ-like domain-containing protein</fullName>
    </recommendedName>
</protein>
<dbReference type="GeneID" id="24130102"/>
<evidence type="ECO:0000313" key="4">
    <source>
        <dbReference type="Proteomes" id="UP000030745"/>
    </source>
</evidence>
<organism evidence="3 4">
    <name type="scientific">Saprolegnia parasitica (strain CBS 223.65)</name>
    <dbReference type="NCBI Taxonomy" id="695850"/>
    <lineage>
        <taxon>Eukaryota</taxon>
        <taxon>Sar</taxon>
        <taxon>Stramenopiles</taxon>
        <taxon>Oomycota</taxon>
        <taxon>Saprolegniomycetes</taxon>
        <taxon>Saprolegniales</taxon>
        <taxon>Saprolegniaceae</taxon>
        <taxon>Saprolegnia</taxon>
    </lineage>
</organism>
<name>A0A067C8Q7_SAPPC</name>
<dbReference type="PANTHER" id="PTHR28008:SF1">
    <property type="entry name" value="DOMAIN PROTEIN, PUTATIVE (AFU_ORTHOLOGUE AFUA_3G10980)-RELATED"/>
    <property type="match status" value="1"/>
</dbReference>
<reference evidence="3 4" key="1">
    <citation type="journal article" date="2013" name="PLoS Genet.">
        <title>Distinctive expansion of potential virulence genes in the genome of the oomycete fish pathogen Saprolegnia parasitica.</title>
        <authorList>
            <person name="Jiang R.H."/>
            <person name="de Bruijn I."/>
            <person name="Haas B.J."/>
            <person name="Belmonte R."/>
            <person name="Lobach L."/>
            <person name="Christie J."/>
            <person name="van den Ackerveken G."/>
            <person name="Bottin A."/>
            <person name="Bulone V."/>
            <person name="Diaz-Moreno S.M."/>
            <person name="Dumas B."/>
            <person name="Fan L."/>
            <person name="Gaulin E."/>
            <person name="Govers F."/>
            <person name="Grenville-Briggs L.J."/>
            <person name="Horner N.R."/>
            <person name="Levin J.Z."/>
            <person name="Mammella M."/>
            <person name="Meijer H.J."/>
            <person name="Morris P."/>
            <person name="Nusbaum C."/>
            <person name="Oome S."/>
            <person name="Phillips A.J."/>
            <person name="van Rooyen D."/>
            <person name="Rzeszutek E."/>
            <person name="Saraiva M."/>
            <person name="Secombes C.J."/>
            <person name="Seidl M.F."/>
            <person name="Snel B."/>
            <person name="Stassen J.H."/>
            <person name="Sykes S."/>
            <person name="Tripathy S."/>
            <person name="van den Berg H."/>
            <person name="Vega-Arreguin J.C."/>
            <person name="Wawra S."/>
            <person name="Young S.K."/>
            <person name="Zeng Q."/>
            <person name="Dieguez-Uribeondo J."/>
            <person name="Russ C."/>
            <person name="Tyler B.M."/>
            <person name="van West P."/>
        </authorList>
    </citation>
    <scope>NUCLEOTIDE SEQUENCE [LARGE SCALE GENOMIC DNA]</scope>
    <source>
        <strain evidence="3 4">CBS 223.65</strain>
    </source>
</reference>
<feature type="domain" description="VanZ-like" evidence="2">
    <location>
        <begin position="30"/>
        <end position="94"/>
    </location>
</feature>
<dbReference type="OMA" id="HGLAYCL"/>
<proteinExistence type="predicted"/>
<dbReference type="AlphaFoldDB" id="A0A067C8Q7"/>
<keyword evidence="1" id="KW-0472">Membrane</keyword>
<evidence type="ECO:0000256" key="1">
    <source>
        <dbReference type="SAM" id="Phobius"/>
    </source>
</evidence>
<dbReference type="EMBL" id="KK583219">
    <property type="protein sequence ID" value="KDO27144.1"/>
    <property type="molecule type" value="Genomic_DNA"/>
</dbReference>
<sequence length="119" mass="12723">MMVLQTASASVASPSSSLPVAGSDKVGHGLAYFLLTLWWAQLVHRRAVPTLLLAFALLGVAIEFLQGASGWRTFDVNDMLANGLGALCGGGLALAAPNALAELERFVYYDKQDRRRPGY</sequence>
<gene>
    <name evidence="3" type="ORF">SPRG_07852</name>
</gene>
<dbReference type="InterPro" id="IPR006976">
    <property type="entry name" value="VanZ-like"/>
</dbReference>
<evidence type="ECO:0000259" key="2">
    <source>
        <dbReference type="Pfam" id="PF04892"/>
    </source>
</evidence>
<dbReference type="OrthoDB" id="63581at2759"/>
<keyword evidence="1" id="KW-1133">Transmembrane helix</keyword>
<dbReference type="PANTHER" id="PTHR28008">
    <property type="entry name" value="DOMAIN PROTEIN, PUTATIVE (AFU_ORTHOLOGUE AFUA_3G10980)-RELATED"/>
    <property type="match status" value="1"/>
</dbReference>